<name>A0ABU6X4R6_9FABA</name>
<dbReference type="Pfam" id="PF08646">
    <property type="entry name" value="Rep_fac-A_C"/>
    <property type="match status" value="1"/>
</dbReference>
<proteinExistence type="predicted"/>
<evidence type="ECO:0000256" key="1">
    <source>
        <dbReference type="SAM" id="MobiDB-lite"/>
    </source>
</evidence>
<protein>
    <recommendedName>
        <fullName evidence="2">Replication factor A C-terminal domain-containing protein</fullName>
    </recommendedName>
</protein>
<dbReference type="InterPro" id="IPR012340">
    <property type="entry name" value="NA-bd_OB-fold"/>
</dbReference>
<dbReference type="PANTHER" id="PTHR47165:SF3">
    <property type="entry name" value="RETROTRANSPOSON-LIKE PROTEIN"/>
    <property type="match status" value="1"/>
</dbReference>
<dbReference type="Proteomes" id="UP001341840">
    <property type="component" value="Unassembled WGS sequence"/>
</dbReference>
<dbReference type="SUPFAM" id="SSF50249">
    <property type="entry name" value="Nucleic acid-binding proteins"/>
    <property type="match status" value="2"/>
</dbReference>
<feature type="region of interest" description="Disordered" evidence="1">
    <location>
        <begin position="464"/>
        <end position="490"/>
    </location>
</feature>
<reference evidence="3 4" key="1">
    <citation type="journal article" date="2023" name="Plants (Basel)">
        <title>Bridging the Gap: Combining Genomics and Transcriptomics Approaches to Understand Stylosanthes scabra, an Orphan Legume from the Brazilian Caatinga.</title>
        <authorList>
            <person name="Ferreira-Neto J.R.C."/>
            <person name="da Silva M.D."/>
            <person name="Binneck E."/>
            <person name="de Melo N.F."/>
            <person name="da Silva R.H."/>
            <person name="de Melo A.L.T.M."/>
            <person name="Pandolfi V."/>
            <person name="Bustamante F.O."/>
            <person name="Brasileiro-Vidal A.C."/>
            <person name="Benko-Iseppon A.M."/>
        </authorList>
    </citation>
    <scope>NUCLEOTIDE SEQUENCE [LARGE SCALE GENOMIC DNA]</scope>
    <source>
        <tissue evidence="3">Leaves</tissue>
    </source>
</reference>
<keyword evidence="4" id="KW-1185">Reference proteome</keyword>
<organism evidence="3 4">
    <name type="scientific">Stylosanthes scabra</name>
    <dbReference type="NCBI Taxonomy" id="79078"/>
    <lineage>
        <taxon>Eukaryota</taxon>
        <taxon>Viridiplantae</taxon>
        <taxon>Streptophyta</taxon>
        <taxon>Embryophyta</taxon>
        <taxon>Tracheophyta</taxon>
        <taxon>Spermatophyta</taxon>
        <taxon>Magnoliopsida</taxon>
        <taxon>eudicotyledons</taxon>
        <taxon>Gunneridae</taxon>
        <taxon>Pentapetalae</taxon>
        <taxon>rosids</taxon>
        <taxon>fabids</taxon>
        <taxon>Fabales</taxon>
        <taxon>Fabaceae</taxon>
        <taxon>Papilionoideae</taxon>
        <taxon>50 kb inversion clade</taxon>
        <taxon>dalbergioids sensu lato</taxon>
        <taxon>Dalbergieae</taxon>
        <taxon>Pterocarpus clade</taxon>
        <taxon>Stylosanthes</taxon>
    </lineage>
</organism>
<comment type="caution">
    <text evidence="3">The sequence shown here is derived from an EMBL/GenBank/DDBJ whole genome shotgun (WGS) entry which is preliminary data.</text>
</comment>
<feature type="domain" description="Replication factor A C-terminal" evidence="2">
    <location>
        <begin position="300"/>
        <end position="378"/>
    </location>
</feature>
<feature type="compositionally biased region" description="Basic residues" evidence="1">
    <location>
        <begin position="479"/>
        <end position="490"/>
    </location>
</feature>
<sequence>MVGKQCRRRSSRRFRRHDRIPMRYFSSQSMKEGDGVDRVADIKPTKLEWNLVVGVARIYRMPCHWISKDAYSMELVLQDKHERLKVTAHKYKLVVFLRTNVSILYGDVFPFRPFCFTPFREIDEMCASNNIYLIDCIGQVVGKEAPEDIITKTGQSSKRLRLYLEDVEKNKMKCTLFGEFVGEALCYLEKTDVQPLVLVAQLFKPHVWLDDVNVQTSFYGSRVFFNPTDLEAAEFRNSLINLGEHATQEISHVESHEQRSVTQDLSSGDFPFLSVEQVYNLTEETECWILSTVVSIEGGRNDWFYASCKGCFKKVIPIDDNYHCTNVKCGQRGSKPPLKFRLKVIVTDGIGFLTVLLWNTECAAILGMSPNDVRDVSAVDQSLDIALPSAGTVESSSDGTGEPVVSLAKDTESRIEVIHCDNSPSNTIATGLSSKDVESHIDIESPDDSPPKTVVATLRSKGNVAVTPPAEGQGSNGKIFKRVGVKRKAD</sequence>
<evidence type="ECO:0000313" key="4">
    <source>
        <dbReference type="Proteomes" id="UP001341840"/>
    </source>
</evidence>
<dbReference type="PANTHER" id="PTHR47165">
    <property type="entry name" value="OS03G0429900 PROTEIN"/>
    <property type="match status" value="1"/>
</dbReference>
<evidence type="ECO:0000313" key="3">
    <source>
        <dbReference type="EMBL" id="MED6191938.1"/>
    </source>
</evidence>
<dbReference type="InterPro" id="IPR013955">
    <property type="entry name" value="Rep_factor-A_C"/>
</dbReference>
<gene>
    <name evidence="3" type="ORF">PIB30_005417</name>
</gene>
<accession>A0ABU6X4R6</accession>
<dbReference type="EMBL" id="JASCZI010211459">
    <property type="protein sequence ID" value="MED6191938.1"/>
    <property type="molecule type" value="Genomic_DNA"/>
</dbReference>
<evidence type="ECO:0000259" key="2">
    <source>
        <dbReference type="Pfam" id="PF08646"/>
    </source>
</evidence>
<dbReference type="Gene3D" id="2.40.50.140">
    <property type="entry name" value="Nucleic acid-binding proteins"/>
    <property type="match status" value="2"/>
</dbReference>